<feature type="domain" description="Malic enzyme NAD-binding" evidence="5">
    <location>
        <begin position="163"/>
        <end position="400"/>
    </location>
</feature>
<dbReference type="Gene3D" id="3.40.50.10380">
    <property type="entry name" value="Malic enzyme, N-terminal domain"/>
    <property type="match status" value="1"/>
</dbReference>
<evidence type="ECO:0000259" key="6">
    <source>
        <dbReference type="SMART" id="SM01274"/>
    </source>
</evidence>
<dbReference type="EMBL" id="JAYMYJ010000016">
    <property type="protein sequence ID" value="MEB4589722.1"/>
    <property type="molecule type" value="Genomic_DNA"/>
</dbReference>
<keyword evidence="8" id="KW-1185">Reference proteome</keyword>
<dbReference type="Gene3D" id="3.40.50.720">
    <property type="entry name" value="NAD(P)-binding Rossmann-like Domain"/>
    <property type="match status" value="1"/>
</dbReference>
<keyword evidence="3 7" id="KW-0560">Oxidoreductase</keyword>
<dbReference type="InterPro" id="IPR037062">
    <property type="entry name" value="Malic_N_dom_sf"/>
</dbReference>
<dbReference type="InterPro" id="IPR046346">
    <property type="entry name" value="Aminoacid_DH-like_N_sf"/>
</dbReference>
<dbReference type="Pfam" id="PF01515">
    <property type="entry name" value="PTA_PTB"/>
    <property type="match status" value="1"/>
</dbReference>
<reference evidence="7 8" key="2">
    <citation type="submission" date="2024-01" db="EMBL/GenBank/DDBJ databases">
        <authorList>
            <person name="Xie X."/>
        </authorList>
    </citation>
    <scope>NUCLEOTIDE SEQUENCE [LARGE SCALE GENOMIC DNA]</scope>
    <source>
        <strain evidence="7">SCUT-1</strain>
    </source>
</reference>
<dbReference type="InterPro" id="IPR042113">
    <property type="entry name" value="P_AcTrfase_dom1"/>
</dbReference>
<protein>
    <submittedName>
        <fullName evidence="7">NADP-dependent malic enzyme</fullName>
        <ecNumber evidence="7">1.1.1.40</ecNumber>
    </submittedName>
</protein>
<dbReference type="InterPro" id="IPR042112">
    <property type="entry name" value="P_AcTrfase_dom2"/>
</dbReference>
<dbReference type="PIRSF" id="PIRSF036684">
    <property type="entry name" value="ME_PTA"/>
    <property type="match status" value="1"/>
</dbReference>
<dbReference type="GO" id="GO:0004473">
    <property type="term" value="F:malate dehydrogenase (decarboxylating) (NADP+) activity"/>
    <property type="evidence" value="ECO:0007669"/>
    <property type="project" value="UniProtKB-EC"/>
</dbReference>
<dbReference type="PANTHER" id="PTHR43237">
    <property type="entry name" value="NADP-DEPENDENT MALIC ENZYME"/>
    <property type="match status" value="1"/>
</dbReference>
<comment type="similarity">
    <text evidence="1">In the N-terminal section; belongs to the malic enzymes family.</text>
</comment>
<comment type="caution">
    <text evidence="7">The sequence shown here is derived from an EMBL/GenBank/DDBJ whole genome shotgun (WGS) entry which is preliminary data.</text>
</comment>
<dbReference type="SUPFAM" id="SSF53223">
    <property type="entry name" value="Aminoacid dehydrogenase-like, N-terminal domain"/>
    <property type="match status" value="1"/>
</dbReference>
<dbReference type="InterPro" id="IPR002505">
    <property type="entry name" value="PTA_PTB"/>
</dbReference>
<organism evidence="7 8">
    <name type="scientific">Candidatus Thiothrix phosphatis</name>
    <dbReference type="NCBI Taxonomy" id="3112415"/>
    <lineage>
        <taxon>Bacteria</taxon>
        <taxon>Pseudomonadati</taxon>
        <taxon>Pseudomonadota</taxon>
        <taxon>Gammaproteobacteria</taxon>
        <taxon>Thiotrichales</taxon>
        <taxon>Thiotrichaceae</taxon>
        <taxon>Thiothrix</taxon>
    </lineage>
</organism>
<keyword evidence="4" id="KW-0511">Multifunctional enzyme</keyword>
<gene>
    <name evidence="7" type="ORF">VSS37_01895</name>
</gene>
<evidence type="ECO:0000259" key="5">
    <source>
        <dbReference type="SMART" id="SM00919"/>
    </source>
</evidence>
<evidence type="ECO:0000256" key="4">
    <source>
        <dbReference type="ARBA" id="ARBA00023268"/>
    </source>
</evidence>
<accession>A0ABU6CS89</accession>
<dbReference type="RefSeq" id="WP_324692917.1">
    <property type="nucleotide sequence ID" value="NZ_JAYMYJ010000016.1"/>
</dbReference>
<evidence type="ECO:0000313" key="7">
    <source>
        <dbReference type="EMBL" id="MEB4589722.1"/>
    </source>
</evidence>
<dbReference type="SUPFAM" id="SSF51735">
    <property type="entry name" value="NAD(P)-binding Rossmann-fold domains"/>
    <property type="match status" value="1"/>
</dbReference>
<feature type="domain" description="Malic enzyme N-terminal" evidence="6">
    <location>
        <begin position="18"/>
        <end position="151"/>
    </location>
</feature>
<reference evidence="8" key="1">
    <citation type="submission" date="2023-07" db="EMBL/GenBank/DDBJ databases">
        <title>The carbon used by Thiothrix.</title>
        <authorList>
            <person name="Chen L."/>
        </authorList>
    </citation>
    <scope>NUCLEOTIDE SEQUENCE [LARGE SCALE GENOMIC DNA]</scope>
</reference>
<dbReference type="InterPro" id="IPR012188">
    <property type="entry name" value="ME_PTA"/>
</dbReference>
<proteinExistence type="inferred from homology"/>
<dbReference type="Pfam" id="PF00390">
    <property type="entry name" value="malic"/>
    <property type="match status" value="1"/>
</dbReference>
<dbReference type="InterPro" id="IPR051674">
    <property type="entry name" value="Malate_Decarboxylase"/>
</dbReference>
<dbReference type="Gene3D" id="3.40.50.10750">
    <property type="entry name" value="Isocitrate/Isopropylmalate dehydrogenase-like"/>
    <property type="match status" value="1"/>
</dbReference>
<evidence type="ECO:0000256" key="3">
    <source>
        <dbReference type="ARBA" id="ARBA00023002"/>
    </source>
</evidence>
<evidence type="ECO:0000256" key="1">
    <source>
        <dbReference type="ARBA" id="ARBA00007686"/>
    </source>
</evidence>
<sequence>MKDELNQAALDYHQFPQPGKLEVTPTKNMVNQRDLALAYSPGVAAASLAIADNPATAADYTTRGNLVAVVSNGTAVLGLGSIGALASKPVMEGKAVLFKKFAGVNAFDIELDTLDVDKLVEAVALMEPTFGGINLEDIKAPECFEVEKRLKARMKIPVFHDDQHGTAICVAAAIRNGLRVAGKNIEDVKLVCSGAGAAAIACMNLLQEMGLKKENIIVNDRFGIIYQGRTDEMNPYNSAYAVDTTARTLDDVMDGVDVFLGLSAPRVLKQEHVKVMAANPLILALANPEPEIRPELVYEVRSDAIIATGRSDYPNQVNNVLCFPFLFRGALDVGATEINEAMKIAVVEAIGDLAMREASDVVVSAYGGAEFHFGRDYLIPKPFDPRLMTIIPPRVAKAAMESGVATRPITDFEAYERKLESFVFRSGMTMKPVFDRAKRNPQRIVFAEGESQRVINAVQILVDDGICQPILLGNPELIQRNIDAYDLRLKIGKNVQVVDPRNNPDFERHVAEHYAVMCRKGVTPVYSRRVMMARTTQIAAVLLRCGDADAMICGVEGNYISHLHYVRDLIGARPGLEDVAAVTMLILKRGTYFLTDTHVNEDPTPEQLADITALAAELVNGFGLEPKAALLSHSNFGSRMNKFSAKMRDALDVLRQKYPHIQAEGEMHVDAALSQEVRDRMFPNAAFTGEANLLVCPDLNSANIAYNMSKMLADGLPVGPMLVGTNYPAHILTESTTVRGIVNMAAFAAVEAASRKQQA</sequence>
<dbReference type="SUPFAM" id="SSF53659">
    <property type="entry name" value="Isocitrate/Isopropylmalate dehydrogenase-like"/>
    <property type="match status" value="1"/>
</dbReference>
<dbReference type="Pfam" id="PF03949">
    <property type="entry name" value="Malic_M"/>
    <property type="match status" value="1"/>
</dbReference>
<dbReference type="SMART" id="SM01274">
    <property type="entry name" value="malic"/>
    <property type="match status" value="1"/>
</dbReference>
<dbReference type="PANTHER" id="PTHR43237:SF4">
    <property type="entry name" value="NADP-DEPENDENT MALIC ENZYME"/>
    <property type="match status" value="1"/>
</dbReference>
<dbReference type="Gene3D" id="3.40.50.10950">
    <property type="match status" value="1"/>
</dbReference>
<name>A0ABU6CS89_9GAMM</name>
<dbReference type="InterPro" id="IPR045213">
    <property type="entry name" value="Malic_NAD-bd_bact_type"/>
</dbReference>
<dbReference type="CDD" id="cd05311">
    <property type="entry name" value="NAD_bind_2_malic_enz"/>
    <property type="match status" value="1"/>
</dbReference>
<comment type="similarity">
    <text evidence="2">In the C-terminal section; belongs to the phosphate acetyltransferase and butyryltransferase family.</text>
</comment>
<dbReference type="Proteomes" id="UP001308005">
    <property type="component" value="Unassembled WGS sequence"/>
</dbReference>
<dbReference type="InterPro" id="IPR012301">
    <property type="entry name" value="Malic_N_dom"/>
</dbReference>
<dbReference type="InterPro" id="IPR012302">
    <property type="entry name" value="Malic_NAD-bd"/>
</dbReference>
<evidence type="ECO:0000313" key="8">
    <source>
        <dbReference type="Proteomes" id="UP001308005"/>
    </source>
</evidence>
<dbReference type="EC" id="1.1.1.40" evidence="7"/>
<dbReference type="InterPro" id="IPR036291">
    <property type="entry name" value="NAD(P)-bd_dom_sf"/>
</dbReference>
<dbReference type="SMART" id="SM00919">
    <property type="entry name" value="Malic_M"/>
    <property type="match status" value="1"/>
</dbReference>
<evidence type="ECO:0000256" key="2">
    <source>
        <dbReference type="ARBA" id="ARBA00008756"/>
    </source>
</evidence>